<dbReference type="InterPro" id="IPR000587">
    <property type="entry name" value="Creatinase_N"/>
</dbReference>
<evidence type="ECO:0000256" key="1">
    <source>
        <dbReference type="ARBA" id="ARBA00022723"/>
    </source>
</evidence>
<evidence type="ECO:0000313" key="7">
    <source>
        <dbReference type="Proteomes" id="UP000008229"/>
    </source>
</evidence>
<dbReference type="MEROPS" id="M24.008"/>
<dbReference type="HOGENOM" id="CLU_017266_4_0_11"/>
<protein>
    <submittedName>
        <fullName evidence="6">Peptidase M24</fullName>
    </submittedName>
</protein>
<dbReference type="PANTHER" id="PTHR46112:SF3">
    <property type="entry name" value="AMINOPEPTIDASE YPDF"/>
    <property type="match status" value="1"/>
</dbReference>
<reference evidence="7" key="2">
    <citation type="submission" date="2010-01" db="EMBL/GenBank/DDBJ databases">
        <title>The complete genome of Conexibacter woesei DSM 14684.</title>
        <authorList>
            <consortium name="US DOE Joint Genome Institute (JGI-PGF)"/>
            <person name="Lucas S."/>
            <person name="Copeland A."/>
            <person name="Lapidus A."/>
            <person name="Glavina del Rio T."/>
            <person name="Dalin E."/>
            <person name="Tice H."/>
            <person name="Bruce D."/>
            <person name="Goodwin L."/>
            <person name="Pitluck S."/>
            <person name="Kyrpides N."/>
            <person name="Mavromatis K."/>
            <person name="Ivanova N."/>
            <person name="Mikhailova N."/>
            <person name="Chertkov O."/>
            <person name="Brettin T."/>
            <person name="Detter J.C."/>
            <person name="Han C."/>
            <person name="Larimer F."/>
            <person name="Land M."/>
            <person name="Hauser L."/>
            <person name="Markowitz V."/>
            <person name="Cheng J.-F."/>
            <person name="Hugenholtz P."/>
            <person name="Woyke T."/>
            <person name="Wu D."/>
            <person name="Pukall R."/>
            <person name="Steenblock K."/>
            <person name="Schneider S."/>
            <person name="Klenk H.-P."/>
            <person name="Eisen J.A."/>
        </authorList>
    </citation>
    <scope>NUCLEOTIDE SEQUENCE [LARGE SCALE GENOMIC DNA]</scope>
    <source>
        <strain evidence="7">DSM 14684 / CIP 108061 / JCM 11494 / NBRC 100937 / ID131577</strain>
    </source>
</reference>
<evidence type="ECO:0000256" key="2">
    <source>
        <dbReference type="ARBA" id="ARBA00022801"/>
    </source>
</evidence>
<dbReference type="AlphaFoldDB" id="D3FCW7"/>
<dbReference type="Gene3D" id="3.90.230.10">
    <property type="entry name" value="Creatinase/methionine aminopeptidase superfamily"/>
    <property type="match status" value="1"/>
</dbReference>
<evidence type="ECO:0000259" key="5">
    <source>
        <dbReference type="Pfam" id="PF01321"/>
    </source>
</evidence>
<dbReference type="InterPro" id="IPR000994">
    <property type="entry name" value="Pept_M24"/>
</dbReference>
<dbReference type="eggNOG" id="COG0006">
    <property type="taxonomic scope" value="Bacteria"/>
</dbReference>
<dbReference type="PANTHER" id="PTHR46112">
    <property type="entry name" value="AMINOPEPTIDASE"/>
    <property type="match status" value="1"/>
</dbReference>
<dbReference type="KEGG" id="cwo:Cwoe_3060"/>
<dbReference type="Gene3D" id="3.40.350.10">
    <property type="entry name" value="Creatinase/prolidase N-terminal domain"/>
    <property type="match status" value="1"/>
</dbReference>
<feature type="domain" description="Creatinase N-terminal" evidence="5">
    <location>
        <begin position="11"/>
        <end position="137"/>
    </location>
</feature>
<dbReference type="EMBL" id="CP001854">
    <property type="protein sequence ID" value="ADB51479.1"/>
    <property type="molecule type" value="Genomic_DNA"/>
</dbReference>
<dbReference type="RefSeq" id="WP_012934530.1">
    <property type="nucleotide sequence ID" value="NC_013739.1"/>
</dbReference>
<keyword evidence="7" id="KW-1185">Reference proteome</keyword>
<accession>D3FCW7</accession>
<dbReference type="SUPFAM" id="SSF53092">
    <property type="entry name" value="Creatinase/prolidase N-terminal domain"/>
    <property type="match status" value="1"/>
</dbReference>
<dbReference type="InterPro" id="IPR036005">
    <property type="entry name" value="Creatinase/aminopeptidase-like"/>
</dbReference>
<comment type="similarity">
    <text evidence="3">Belongs to the peptidase M24B family.</text>
</comment>
<feature type="domain" description="Peptidase M24" evidence="4">
    <location>
        <begin position="144"/>
        <end position="347"/>
    </location>
</feature>
<reference evidence="6 7" key="1">
    <citation type="journal article" date="2010" name="Stand. Genomic Sci.">
        <title>Complete genome sequence of Conexibacter woesei type strain (ID131577).</title>
        <authorList>
            <person name="Pukall R."/>
            <person name="Lapidus A."/>
            <person name="Glavina Del Rio T."/>
            <person name="Copeland A."/>
            <person name="Tice H."/>
            <person name="Cheng J.-F."/>
            <person name="Lucas S."/>
            <person name="Chen F."/>
            <person name="Nolan M."/>
            <person name="Bruce D."/>
            <person name="Goodwin L."/>
            <person name="Pitluck S."/>
            <person name="Mavromatis K."/>
            <person name="Ivanova N."/>
            <person name="Ovchinnikova G."/>
            <person name="Pati A."/>
            <person name="Chen A."/>
            <person name="Palaniappan K."/>
            <person name="Land M."/>
            <person name="Hauser L."/>
            <person name="Chang Y.-J."/>
            <person name="Jeffries C.D."/>
            <person name="Chain P."/>
            <person name="Meincke L."/>
            <person name="Sims D."/>
            <person name="Brettin T."/>
            <person name="Detter J.C."/>
            <person name="Rohde M."/>
            <person name="Goeker M."/>
            <person name="Bristow J."/>
            <person name="Eisen J.A."/>
            <person name="Markowitz V."/>
            <person name="Kyrpides N.C."/>
            <person name="Klenk H.-P."/>
            <person name="Hugenholtz P."/>
        </authorList>
    </citation>
    <scope>NUCLEOTIDE SEQUENCE [LARGE SCALE GENOMIC DNA]</scope>
    <source>
        <strain evidence="7">DSM 14684 / CIP 108061 / JCM 11494 / NBRC 100937 / ID131577</strain>
    </source>
</reference>
<sequence>MSTTAAGAAARADRISAALPERELDALLITDLVNVRYLTGYTGSNGLAVVGAGDTRRFVTDFRYVTQAQEQVHGFERVIGETDLLGEVEGALPQGDVRLGYEDQHVSVRTRERLRELLPERVELVAAGGIVEDLRLVKDASEIERIRAAAILADSALTRVLQDGLVGRVEREVALALEYELRRLGAQRPSFDTIVAHAGHGALPHATPRDVPIASGSLVVIDWGAELDGYCSDCTRTFAAGEPSDHAREIYELVARAQLAGLAAVGPGVLARDADAAARDVIAAAGHGDEFGHSLGHGVGVEIHEAPRLSRTSRATLAPGNVVTVEPGVYLPGELGVRIEDLVVVTDDGHDVLNTLPKDLTVL</sequence>
<dbReference type="InterPro" id="IPR050659">
    <property type="entry name" value="Peptidase_M24B"/>
</dbReference>
<evidence type="ECO:0000256" key="3">
    <source>
        <dbReference type="RuleBase" id="RU000590"/>
    </source>
</evidence>
<evidence type="ECO:0000259" key="4">
    <source>
        <dbReference type="Pfam" id="PF00557"/>
    </source>
</evidence>
<dbReference type="Pfam" id="PF00557">
    <property type="entry name" value="Peptidase_M24"/>
    <property type="match status" value="1"/>
</dbReference>
<dbReference type="OrthoDB" id="9806388at2"/>
<dbReference type="Proteomes" id="UP000008229">
    <property type="component" value="Chromosome"/>
</dbReference>
<dbReference type="Pfam" id="PF01321">
    <property type="entry name" value="Creatinase_N"/>
    <property type="match status" value="1"/>
</dbReference>
<dbReference type="GO" id="GO:0046872">
    <property type="term" value="F:metal ion binding"/>
    <property type="evidence" value="ECO:0007669"/>
    <property type="project" value="UniProtKB-KW"/>
</dbReference>
<keyword evidence="2" id="KW-0378">Hydrolase</keyword>
<dbReference type="SUPFAM" id="SSF55920">
    <property type="entry name" value="Creatinase/aminopeptidase"/>
    <property type="match status" value="1"/>
</dbReference>
<dbReference type="InterPro" id="IPR029149">
    <property type="entry name" value="Creatin/AminoP/Spt16_N"/>
</dbReference>
<dbReference type="PROSITE" id="PS00491">
    <property type="entry name" value="PROLINE_PEPTIDASE"/>
    <property type="match status" value="1"/>
</dbReference>
<dbReference type="STRING" id="469383.Cwoe_3060"/>
<name>D3FCW7_CONWI</name>
<organism evidence="6 7">
    <name type="scientific">Conexibacter woesei (strain DSM 14684 / CCUG 47730 / CIP 108061 / JCM 11494 / NBRC 100937 / ID131577)</name>
    <dbReference type="NCBI Taxonomy" id="469383"/>
    <lineage>
        <taxon>Bacteria</taxon>
        <taxon>Bacillati</taxon>
        <taxon>Actinomycetota</taxon>
        <taxon>Thermoleophilia</taxon>
        <taxon>Solirubrobacterales</taxon>
        <taxon>Conexibacteraceae</taxon>
        <taxon>Conexibacter</taxon>
    </lineage>
</organism>
<gene>
    <name evidence="6" type="ordered locus">Cwoe_3060</name>
</gene>
<dbReference type="GO" id="GO:0016787">
    <property type="term" value="F:hydrolase activity"/>
    <property type="evidence" value="ECO:0007669"/>
    <property type="project" value="UniProtKB-KW"/>
</dbReference>
<dbReference type="InterPro" id="IPR001131">
    <property type="entry name" value="Peptidase_M24B_aminopep-P_CS"/>
</dbReference>
<evidence type="ECO:0000313" key="6">
    <source>
        <dbReference type="EMBL" id="ADB51479.1"/>
    </source>
</evidence>
<proteinExistence type="inferred from homology"/>
<keyword evidence="1 3" id="KW-0479">Metal-binding</keyword>